<evidence type="ECO:0000313" key="9">
    <source>
        <dbReference type="EMBL" id="MFC0408845.1"/>
    </source>
</evidence>
<evidence type="ECO:0000256" key="8">
    <source>
        <dbReference type="SAM" id="Phobius"/>
    </source>
</evidence>
<evidence type="ECO:0000313" key="10">
    <source>
        <dbReference type="Proteomes" id="UP001589865"/>
    </source>
</evidence>
<feature type="transmembrane region" description="Helical" evidence="8">
    <location>
        <begin position="390"/>
        <end position="414"/>
    </location>
</feature>
<evidence type="ECO:0000256" key="1">
    <source>
        <dbReference type="ARBA" id="ARBA00004651"/>
    </source>
</evidence>
<evidence type="ECO:0000256" key="3">
    <source>
        <dbReference type="ARBA" id="ARBA00022475"/>
    </source>
</evidence>
<accession>A0ABV6JTP9</accession>
<keyword evidence="5 8" id="KW-1133">Transmembrane helix</keyword>
<organism evidence="9 10">
    <name type="scientific">Roseomonas elaeocarpi</name>
    <dbReference type="NCBI Taxonomy" id="907779"/>
    <lineage>
        <taxon>Bacteria</taxon>
        <taxon>Pseudomonadati</taxon>
        <taxon>Pseudomonadota</taxon>
        <taxon>Alphaproteobacteria</taxon>
        <taxon>Acetobacterales</taxon>
        <taxon>Roseomonadaceae</taxon>
        <taxon>Roseomonas</taxon>
    </lineage>
</organism>
<dbReference type="InterPro" id="IPR006726">
    <property type="entry name" value="PHBA_efflux_AaeB/fusaric-R"/>
</dbReference>
<comment type="caution">
    <text evidence="9">The sequence shown here is derived from an EMBL/GenBank/DDBJ whole genome shotgun (WGS) entry which is preliminary data.</text>
</comment>
<feature type="transmembrane region" description="Helical" evidence="8">
    <location>
        <begin position="482"/>
        <end position="502"/>
    </location>
</feature>
<feature type="coiled-coil region" evidence="7">
    <location>
        <begin position="286"/>
        <end position="323"/>
    </location>
</feature>
<feature type="transmembrane region" description="Helical" evidence="8">
    <location>
        <begin position="135"/>
        <end position="153"/>
    </location>
</feature>
<feature type="transmembrane region" description="Helical" evidence="8">
    <location>
        <begin position="84"/>
        <end position="103"/>
    </location>
</feature>
<evidence type="ECO:0000256" key="4">
    <source>
        <dbReference type="ARBA" id="ARBA00022692"/>
    </source>
</evidence>
<sequence length="698" mass="73848">MSGAAPAQDATVTVPSKAETGWRWLWRAMPRISPAWAQVLRTLAAFTIALYSAYALELDSPSSAGLTVLIVANSSRGAVLSKSVYRLLGTLVGAVVSIVLIALFNQAPWLFIIAFAVWLGFCTFLASLLRYFRSYGAVLAGYTIALIGVGAVANPENVFTLAAARVAVISLGVLSTALVFLVTDRGNNRSAITAQLSRAIAGSATFIRDLLRGGGFAETRALGSSVIAQVEAMDQVVEFTAVENTGISRHADGLRLANAAIFTVLASGRRTAELLLRPTLAGRADVSTARGLIESLTERLATLQNASVELRKLQADTHAAADEVSRLMATCDDLEAMACLLRARALLNQFVYILDSLVALHDDKPRAPQLRLKAYVNPVTALRNGARAGIALFLGGAFWIISGWSSGGAMLTLLGPICALLGTMDSAAKASVGFFQGLLVAVLLGTAITYCVLPLTAGFPLLLTTLAPFLALGILASQRPRWAGQGTAFLIFFVATISPGNPMTYDLEASLNSLLANIVGGACGVLTFYVLLPANPPAEARVLQRSLRNSVVRVTRGSLPPWLRWENLQHQKLVRLSRRLAAIAPERSAAAFTDGGGALLVGRALIRVRQAIAEKVLPPAEQRVAQDAVKSFARVIEDPVAVAAQAHQAACQLAAPAEVGQPAFQVAALLYEAAELTERHADFFARRGAWAAATPGTH</sequence>
<keyword evidence="10" id="KW-1185">Reference proteome</keyword>
<dbReference type="PANTHER" id="PTHR30509">
    <property type="entry name" value="P-HYDROXYBENZOIC ACID EFFLUX PUMP SUBUNIT-RELATED"/>
    <property type="match status" value="1"/>
</dbReference>
<comment type="subcellular location">
    <subcellularLocation>
        <location evidence="1">Cell membrane</location>
        <topology evidence="1">Multi-pass membrane protein</topology>
    </subcellularLocation>
</comment>
<dbReference type="Proteomes" id="UP001589865">
    <property type="component" value="Unassembled WGS sequence"/>
</dbReference>
<evidence type="ECO:0000256" key="7">
    <source>
        <dbReference type="SAM" id="Coils"/>
    </source>
</evidence>
<reference evidence="9 10" key="1">
    <citation type="submission" date="2024-09" db="EMBL/GenBank/DDBJ databases">
        <authorList>
            <person name="Sun Q."/>
            <person name="Mori K."/>
        </authorList>
    </citation>
    <scope>NUCLEOTIDE SEQUENCE [LARGE SCALE GENOMIC DNA]</scope>
    <source>
        <strain evidence="9 10">TBRC 5777</strain>
    </source>
</reference>
<dbReference type="EMBL" id="JBHLUN010000007">
    <property type="protein sequence ID" value="MFC0408845.1"/>
    <property type="molecule type" value="Genomic_DNA"/>
</dbReference>
<keyword evidence="6 8" id="KW-0472">Membrane</keyword>
<feature type="transmembrane region" description="Helical" evidence="8">
    <location>
        <begin position="514"/>
        <end position="532"/>
    </location>
</feature>
<proteinExistence type="predicted"/>
<feature type="transmembrane region" description="Helical" evidence="8">
    <location>
        <begin position="459"/>
        <end position="476"/>
    </location>
</feature>
<gene>
    <name evidence="9" type="ORF">ACFFGY_11325</name>
</gene>
<feature type="transmembrane region" description="Helical" evidence="8">
    <location>
        <begin position="434"/>
        <end position="452"/>
    </location>
</feature>
<evidence type="ECO:0000256" key="6">
    <source>
        <dbReference type="ARBA" id="ARBA00023136"/>
    </source>
</evidence>
<feature type="transmembrane region" description="Helical" evidence="8">
    <location>
        <begin position="159"/>
        <end position="182"/>
    </location>
</feature>
<feature type="transmembrane region" description="Helical" evidence="8">
    <location>
        <begin position="109"/>
        <end position="128"/>
    </location>
</feature>
<dbReference type="PANTHER" id="PTHR30509:SF9">
    <property type="entry name" value="MULTIDRUG RESISTANCE PROTEIN MDTO"/>
    <property type="match status" value="1"/>
</dbReference>
<dbReference type="RefSeq" id="WP_377044592.1">
    <property type="nucleotide sequence ID" value="NZ_JBHLUN010000007.1"/>
</dbReference>
<keyword evidence="3" id="KW-1003">Cell membrane</keyword>
<keyword evidence="2" id="KW-0813">Transport</keyword>
<evidence type="ECO:0000256" key="5">
    <source>
        <dbReference type="ARBA" id="ARBA00022989"/>
    </source>
</evidence>
<keyword evidence="4 8" id="KW-0812">Transmembrane</keyword>
<evidence type="ECO:0000256" key="2">
    <source>
        <dbReference type="ARBA" id="ARBA00022448"/>
    </source>
</evidence>
<name>A0ABV6JTP9_9PROT</name>
<dbReference type="Pfam" id="PF04632">
    <property type="entry name" value="FUSC"/>
    <property type="match status" value="1"/>
</dbReference>
<protein>
    <submittedName>
        <fullName evidence="9">FUSC family protein</fullName>
    </submittedName>
</protein>
<keyword evidence="7" id="KW-0175">Coiled coil</keyword>